<dbReference type="Pfam" id="PF08246">
    <property type="entry name" value="Inhibitor_I29"/>
    <property type="match status" value="1"/>
</dbReference>
<dbReference type="AlphaFoldDB" id="A0A6G1FE42"/>
<gene>
    <name evidence="2" type="ORF">E2562_030424</name>
</gene>
<protein>
    <recommendedName>
        <fullName evidence="1">Cathepsin propeptide inhibitor domain-containing protein</fullName>
    </recommendedName>
</protein>
<sequence length="74" mass="9066">MEQKYTCSFSFFIKQVKHRKIYASPKEKVKRYEIFKQNLRHIVETNRRNGSYWLGLNQFADVAHEEFKTEDLKH</sequence>
<evidence type="ECO:0000259" key="1">
    <source>
        <dbReference type="SMART" id="SM00848"/>
    </source>
</evidence>
<dbReference type="EMBL" id="SPHZ02000001">
    <property type="protein sequence ID" value="KAF0935141.1"/>
    <property type="molecule type" value="Genomic_DNA"/>
</dbReference>
<organism evidence="2 3">
    <name type="scientific">Oryza meyeriana var. granulata</name>
    <dbReference type="NCBI Taxonomy" id="110450"/>
    <lineage>
        <taxon>Eukaryota</taxon>
        <taxon>Viridiplantae</taxon>
        <taxon>Streptophyta</taxon>
        <taxon>Embryophyta</taxon>
        <taxon>Tracheophyta</taxon>
        <taxon>Spermatophyta</taxon>
        <taxon>Magnoliopsida</taxon>
        <taxon>Liliopsida</taxon>
        <taxon>Poales</taxon>
        <taxon>Poaceae</taxon>
        <taxon>BOP clade</taxon>
        <taxon>Oryzoideae</taxon>
        <taxon>Oryzeae</taxon>
        <taxon>Oryzinae</taxon>
        <taxon>Oryza</taxon>
        <taxon>Oryza meyeriana</taxon>
    </lineage>
</organism>
<name>A0A6G1FE42_9ORYZ</name>
<dbReference type="Proteomes" id="UP000479710">
    <property type="component" value="Unassembled WGS sequence"/>
</dbReference>
<dbReference type="InterPro" id="IPR038765">
    <property type="entry name" value="Papain-like_cys_pep_sf"/>
</dbReference>
<proteinExistence type="predicted"/>
<evidence type="ECO:0000313" key="3">
    <source>
        <dbReference type="Proteomes" id="UP000479710"/>
    </source>
</evidence>
<dbReference type="SMART" id="SM00848">
    <property type="entry name" value="Inhibitor_I29"/>
    <property type="match status" value="1"/>
</dbReference>
<dbReference type="OrthoDB" id="10253408at2759"/>
<reference evidence="2 3" key="1">
    <citation type="submission" date="2019-11" db="EMBL/GenBank/DDBJ databases">
        <title>Whole genome sequence of Oryza granulata.</title>
        <authorList>
            <person name="Li W."/>
        </authorList>
    </citation>
    <scope>NUCLEOTIDE SEQUENCE [LARGE SCALE GENOMIC DNA]</scope>
    <source>
        <strain evidence="3">cv. Menghai</strain>
        <tissue evidence="2">Leaf</tissue>
    </source>
</reference>
<accession>A0A6G1FE42</accession>
<dbReference type="SUPFAM" id="SSF54001">
    <property type="entry name" value="Cysteine proteinases"/>
    <property type="match status" value="1"/>
</dbReference>
<keyword evidence="3" id="KW-1185">Reference proteome</keyword>
<comment type="caution">
    <text evidence="2">The sequence shown here is derived from an EMBL/GenBank/DDBJ whole genome shotgun (WGS) entry which is preliminary data.</text>
</comment>
<evidence type="ECO:0000313" key="2">
    <source>
        <dbReference type="EMBL" id="KAF0935141.1"/>
    </source>
</evidence>
<dbReference type="InterPro" id="IPR013201">
    <property type="entry name" value="Prot_inhib_I29"/>
</dbReference>
<dbReference type="Gene3D" id="1.10.287.2250">
    <property type="match status" value="1"/>
</dbReference>
<feature type="domain" description="Cathepsin propeptide inhibitor" evidence="1">
    <location>
        <begin position="12"/>
        <end position="67"/>
    </location>
</feature>